<dbReference type="PROSITE" id="PS50011">
    <property type="entry name" value="PROTEIN_KINASE_DOM"/>
    <property type="match status" value="1"/>
</dbReference>
<dbReference type="InterPro" id="IPR051681">
    <property type="entry name" value="Ser/Thr_Kinases-Pseudokinases"/>
</dbReference>
<evidence type="ECO:0000256" key="10">
    <source>
        <dbReference type="ARBA" id="ARBA00047899"/>
    </source>
</evidence>
<dbReference type="Pfam" id="PF07714">
    <property type="entry name" value="PK_Tyr_Ser-Thr"/>
    <property type="match status" value="1"/>
</dbReference>
<evidence type="ECO:0000256" key="8">
    <source>
        <dbReference type="ARBA" id="ARBA00022840"/>
    </source>
</evidence>
<dbReference type="InterPro" id="IPR011009">
    <property type="entry name" value="Kinase-like_dom_sf"/>
</dbReference>
<dbReference type="SUPFAM" id="SSF56112">
    <property type="entry name" value="Protein kinase-like (PK-like)"/>
    <property type="match status" value="1"/>
</dbReference>
<evidence type="ECO:0000256" key="11">
    <source>
        <dbReference type="ARBA" id="ARBA00048679"/>
    </source>
</evidence>
<dbReference type="Gene3D" id="3.30.450.20">
    <property type="entry name" value="PAS domain"/>
    <property type="match status" value="1"/>
</dbReference>
<keyword evidence="5" id="KW-0808">Transferase</keyword>
<dbReference type="PROSITE" id="PS00108">
    <property type="entry name" value="PROTEIN_KINASE_ST"/>
    <property type="match status" value="1"/>
</dbReference>
<keyword evidence="6 12" id="KW-0547">Nucleotide-binding</keyword>
<comment type="catalytic activity">
    <reaction evidence="11">
        <text>L-seryl-[protein] + ATP = O-phospho-L-seryl-[protein] + ADP + H(+)</text>
        <dbReference type="Rhea" id="RHEA:17989"/>
        <dbReference type="Rhea" id="RHEA-COMP:9863"/>
        <dbReference type="Rhea" id="RHEA-COMP:11604"/>
        <dbReference type="ChEBI" id="CHEBI:15378"/>
        <dbReference type="ChEBI" id="CHEBI:29999"/>
        <dbReference type="ChEBI" id="CHEBI:30616"/>
        <dbReference type="ChEBI" id="CHEBI:83421"/>
        <dbReference type="ChEBI" id="CHEBI:456216"/>
        <dbReference type="EC" id="2.7.11.1"/>
    </reaction>
</comment>
<feature type="binding site" evidence="12">
    <location>
        <position position="533"/>
    </location>
    <ligand>
        <name>ATP</name>
        <dbReference type="ChEBI" id="CHEBI:30616"/>
    </ligand>
</feature>
<feature type="domain" description="Protein kinase" evidence="14">
    <location>
        <begin position="506"/>
        <end position="761"/>
    </location>
</feature>
<dbReference type="OrthoDB" id="339325at2759"/>
<feature type="compositionally biased region" description="Basic and acidic residues" evidence="13">
    <location>
        <begin position="457"/>
        <end position="471"/>
    </location>
</feature>
<dbReference type="PANTHER" id="PTHR44329">
    <property type="entry name" value="SERINE/THREONINE-PROTEIN KINASE TNNI3K-RELATED"/>
    <property type="match status" value="1"/>
</dbReference>
<dbReference type="GeneID" id="103714183"/>
<dbReference type="InterPro" id="IPR008271">
    <property type="entry name" value="Ser/Thr_kinase_AS"/>
</dbReference>
<dbReference type="SMART" id="SM00220">
    <property type="entry name" value="S_TKc"/>
    <property type="match status" value="1"/>
</dbReference>
<evidence type="ECO:0000259" key="14">
    <source>
        <dbReference type="PROSITE" id="PS50011"/>
    </source>
</evidence>
<dbReference type="FunFam" id="3.30.200.20:FF:000060">
    <property type="entry name" value="Serine/threonine-protein kinase isoform 1"/>
    <property type="match status" value="1"/>
</dbReference>
<dbReference type="AlphaFoldDB" id="A0A8B8ZFM7"/>
<reference evidence="16" key="2">
    <citation type="submission" date="2025-08" db="UniProtKB">
        <authorList>
            <consortium name="RefSeq"/>
        </authorList>
    </citation>
    <scope>IDENTIFICATION</scope>
    <source>
        <tissue evidence="16">Young leaves</tissue>
    </source>
</reference>
<keyword evidence="4" id="KW-0723">Serine/threonine-protein kinase</keyword>
<evidence type="ECO:0000256" key="12">
    <source>
        <dbReference type="PROSITE-ProRule" id="PRU10141"/>
    </source>
</evidence>
<keyword evidence="15" id="KW-1185">Reference proteome</keyword>
<evidence type="ECO:0000256" key="3">
    <source>
        <dbReference type="ARBA" id="ARBA00012513"/>
    </source>
</evidence>
<organism evidence="15 16">
    <name type="scientific">Phoenix dactylifera</name>
    <name type="common">Date palm</name>
    <dbReference type="NCBI Taxonomy" id="42345"/>
    <lineage>
        <taxon>Eukaryota</taxon>
        <taxon>Viridiplantae</taxon>
        <taxon>Streptophyta</taxon>
        <taxon>Embryophyta</taxon>
        <taxon>Tracheophyta</taxon>
        <taxon>Spermatophyta</taxon>
        <taxon>Magnoliopsida</taxon>
        <taxon>Liliopsida</taxon>
        <taxon>Arecaceae</taxon>
        <taxon>Coryphoideae</taxon>
        <taxon>Phoeniceae</taxon>
        <taxon>Phoenix</taxon>
    </lineage>
</organism>
<dbReference type="GO" id="GO:0005524">
    <property type="term" value="F:ATP binding"/>
    <property type="evidence" value="ECO:0007669"/>
    <property type="project" value="UniProtKB-UniRule"/>
</dbReference>
<dbReference type="SUPFAM" id="SSF55785">
    <property type="entry name" value="PYP-like sensor domain (PAS domain)"/>
    <property type="match status" value="1"/>
</dbReference>
<evidence type="ECO:0000256" key="13">
    <source>
        <dbReference type="SAM" id="MobiDB-lite"/>
    </source>
</evidence>
<name>A0A8B8ZFM7_PHODC</name>
<keyword evidence="7 16" id="KW-0418">Kinase</keyword>
<keyword evidence="8 12" id="KW-0067">ATP-binding</keyword>
<dbReference type="InterPro" id="IPR017441">
    <property type="entry name" value="Protein_kinase_ATP_BS"/>
</dbReference>
<dbReference type="GO" id="GO:0004674">
    <property type="term" value="F:protein serine/threonine kinase activity"/>
    <property type="evidence" value="ECO:0007669"/>
    <property type="project" value="UniProtKB-KW"/>
</dbReference>
<evidence type="ECO:0000256" key="4">
    <source>
        <dbReference type="ARBA" id="ARBA00022527"/>
    </source>
</evidence>
<evidence type="ECO:0000256" key="5">
    <source>
        <dbReference type="ARBA" id="ARBA00022679"/>
    </source>
</evidence>
<dbReference type="PROSITE" id="PS00107">
    <property type="entry name" value="PROTEIN_KINASE_ATP"/>
    <property type="match status" value="1"/>
</dbReference>
<gene>
    <name evidence="16" type="primary">LOC103714183</name>
</gene>
<feature type="region of interest" description="Disordered" evidence="13">
    <location>
        <begin position="456"/>
        <end position="486"/>
    </location>
</feature>
<dbReference type="Proteomes" id="UP000228380">
    <property type="component" value="Chromosome 2"/>
</dbReference>
<dbReference type="CDD" id="cd13999">
    <property type="entry name" value="STKc_MAP3K-like"/>
    <property type="match status" value="1"/>
</dbReference>
<evidence type="ECO:0000256" key="2">
    <source>
        <dbReference type="ARBA" id="ARBA00010507"/>
    </source>
</evidence>
<dbReference type="FunFam" id="1.10.510.10:FF:000476">
    <property type="entry name" value="PAS domain-containing protein tyrosine kinase family protein"/>
    <property type="match status" value="1"/>
</dbReference>
<dbReference type="KEGG" id="pda:103714183"/>
<evidence type="ECO:0000256" key="7">
    <source>
        <dbReference type="ARBA" id="ARBA00022777"/>
    </source>
</evidence>
<protein>
    <recommendedName>
        <fullName evidence="3">non-specific serine/threonine protein kinase</fullName>
        <ecNumber evidence="3">2.7.11.1</ecNumber>
    </recommendedName>
</protein>
<dbReference type="PANTHER" id="PTHR44329:SF47">
    <property type="entry name" value="SERINE_THREONINE-PROTEIN KINASE ROCO5-RELATED"/>
    <property type="match status" value="1"/>
</dbReference>
<evidence type="ECO:0000313" key="15">
    <source>
        <dbReference type="Proteomes" id="UP000228380"/>
    </source>
</evidence>
<accession>A0A8B8ZFM7</accession>
<dbReference type="PRINTS" id="PR00109">
    <property type="entry name" value="TYRKINASE"/>
</dbReference>
<sequence>MEKEPEALVKRLQELEASQARLREQLDVVRREREVETKHQVRPVITSRGGSEAGFLPGFFAGNPYRNVLHCMGHALHVCRPGTGEIIYWSVSLLINVCLGLLNPRGNGKELISILCAGIGRPKISMDGRIAKHLAEGLPICSFDEESRPYLQKAMERLSNGRSWSGQFPLKKRSGEMFVALVTQSPLYEDGEFIGIITVSCDAALLYDTSSEKSRVRWDQAQAQIASSVSSLAAKIAPRNHVRSVSAGRNSLERCECMFENQNVKSEKTEIPALKAIFRSRAGKRAVEEMTHKYEETISKFNQPSKTVAKVFGKLKFEEAPTKFKNQIKAFKLIQQRIQPPIRQKRKENHINQQQWGISPVPVVVTVMHQREGQTIVHKPIDEAKSQNMKIAEFGASGFPNVLRETVPGQTNHGSHERVECSAKSNSFQEMGTGFPRGKDVNSNCKQEYYAASVEQSGKKDDVSHEQENPKQDLAAHSTLQNTDASTTGEKDWNLVVDCDIQWEDLLLGEEIGEGSYAIVYRGVWNGSDVAIKLYLQKDYHEGALLDFKEEIRIMKILRHPNVLLFMGAVYSPDRLAIVTEFLPRGSLFRVLHKNNQALDFKRRLKMAFDVARGMNYLHRRNPPIIHRDLKSSNLLVDKNWTVKVGDFGLSCLKSSSTLTAKSGKGTPQWMAPEVLRGECSNEMSDVFSFGVILWELMTESVPWSHLNSLQVAGVVGFMDRRLDLPEGLDTRVASIICNCWESDPGRRPTFQQIMETMAELTTAPAHRMREHSTGGAPSNG</sequence>
<dbReference type="Gene3D" id="3.30.200.20">
    <property type="entry name" value="Phosphorylase Kinase, domain 1"/>
    <property type="match status" value="1"/>
</dbReference>
<comment type="subcellular location">
    <subcellularLocation>
        <location evidence="1">Membrane</location>
    </subcellularLocation>
</comment>
<proteinExistence type="inferred from homology"/>
<evidence type="ECO:0000256" key="9">
    <source>
        <dbReference type="ARBA" id="ARBA00023136"/>
    </source>
</evidence>
<dbReference type="InterPro" id="IPR000719">
    <property type="entry name" value="Prot_kinase_dom"/>
</dbReference>
<dbReference type="InterPro" id="IPR035965">
    <property type="entry name" value="PAS-like_dom_sf"/>
</dbReference>
<comment type="catalytic activity">
    <reaction evidence="10">
        <text>L-threonyl-[protein] + ATP = O-phospho-L-threonyl-[protein] + ADP + H(+)</text>
        <dbReference type="Rhea" id="RHEA:46608"/>
        <dbReference type="Rhea" id="RHEA-COMP:11060"/>
        <dbReference type="Rhea" id="RHEA-COMP:11605"/>
        <dbReference type="ChEBI" id="CHEBI:15378"/>
        <dbReference type="ChEBI" id="CHEBI:30013"/>
        <dbReference type="ChEBI" id="CHEBI:30616"/>
        <dbReference type="ChEBI" id="CHEBI:61977"/>
        <dbReference type="ChEBI" id="CHEBI:456216"/>
        <dbReference type="EC" id="2.7.11.1"/>
    </reaction>
</comment>
<dbReference type="EC" id="2.7.11.1" evidence="3"/>
<dbReference type="Gene3D" id="1.10.510.10">
    <property type="entry name" value="Transferase(Phosphotransferase) domain 1"/>
    <property type="match status" value="1"/>
</dbReference>
<evidence type="ECO:0000313" key="16">
    <source>
        <dbReference type="RefSeq" id="XP_038972097.1"/>
    </source>
</evidence>
<dbReference type="RefSeq" id="XP_038972097.1">
    <property type="nucleotide sequence ID" value="XM_039116169.1"/>
</dbReference>
<evidence type="ECO:0000256" key="1">
    <source>
        <dbReference type="ARBA" id="ARBA00004370"/>
    </source>
</evidence>
<reference evidence="15" key="1">
    <citation type="journal article" date="2019" name="Nat. Commun.">
        <title>Genome-wide association mapping of date palm fruit traits.</title>
        <authorList>
            <person name="Hazzouri K.M."/>
            <person name="Gros-Balthazard M."/>
            <person name="Flowers J.M."/>
            <person name="Copetti D."/>
            <person name="Lemansour A."/>
            <person name="Lebrun M."/>
            <person name="Masmoudi K."/>
            <person name="Ferrand S."/>
            <person name="Dhar M.I."/>
            <person name="Fresquez Z.A."/>
            <person name="Rosas U."/>
            <person name="Zhang J."/>
            <person name="Talag J."/>
            <person name="Lee S."/>
            <person name="Kudrna D."/>
            <person name="Powell R.F."/>
            <person name="Leitch I.J."/>
            <person name="Krueger R.R."/>
            <person name="Wing R.A."/>
            <person name="Amiri K.M.A."/>
            <person name="Purugganan M.D."/>
        </authorList>
    </citation>
    <scope>NUCLEOTIDE SEQUENCE [LARGE SCALE GENOMIC DNA]</scope>
    <source>
        <strain evidence="15">cv. Khalas</strain>
    </source>
</reference>
<keyword evidence="9" id="KW-0472">Membrane</keyword>
<comment type="similarity">
    <text evidence="2">Belongs to the protein kinase superfamily. TKL Ser/Thr protein kinase family. RAF subfamily.</text>
</comment>
<dbReference type="GO" id="GO:0016020">
    <property type="term" value="C:membrane"/>
    <property type="evidence" value="ECO:0007669"/>
    <property type="project" value="UniProtKB-SubCell"/>
</dbReference>
<dbReference type="InterPro" id="IPR001245">
    <property type="entry name" value="Ser-Thr/Tyr_kinase_cat_dom"/>
</dbReference>
<evidence type="ECO:0000256" key="6">
    <source>
        <dbReference type="ARBA" id="ARBA00022741"/>
    </source>
</evidence>